<gene>
    <name evidence="3" type="ORF">DSTB1V02_LOCUS1429</name>
</gene>
<reference evidence="3" key="1">
    <citation type="submission" date="2020-11" db="EMBL/GenBank/DDBJ databases">
        <authorList>
            <person name="Tran Van P."/>
        </authorList>
    </citation>
    <scope>NUCLEOTIDE SEQUENCE</scope>
</reference>
<dbReference type="InterPro" id="IPR036020">
    <property type="entry name" value="WW_dom_sf"/>
</dbReference>
<dbReference type="EMBL" id="CAJPEV010000135">
    <property type="protein sequence ID" value="CAG0881160.1"/>
    <property type="molecule type" value="Genomic_DNA"/>
</dbReference>
<proteinExistence type="predicted"/>
<dbReference type="CDD" id="cd00201">
    <property type="entry name" value="WW"/>
    <property type="match status" value="2"/>
</dbReference>
<feature type="compositionally biased region" description="Gly residues" evidence="1">
    <location>
        <begin position="10"/>
        <end position="25"/>
    </location>
</feature>
<dbReference type="GO" id="GO:0005685">
    <property type="term" value="C:U1 snRNP"/>
    <property type="evidence" value="ECO:0007669"/>
    <property type="project" value="TreeGrafter"/>
</dbReference>
<feature type="compositionally biased region" description="Basic and acidic residues" evidence="1">
    <location>
        <begin position="92"/>
        <end position="112"/>
    </location>
</feature>
<feature type="region of interest" description="Disordered" evidence="1">
    <location>
        <begin position="1"/>
        <end position="49"/>
    </location>
</feature>
<dbReference type="PANTHER" id="PTHR11864">
    <property type="entry name" value="PRE-MRNA-PROCESSING PROTEIN PRP40"/>
    <property type="match status" value="1"/>
</dbReference>
<accession>A0A7R8ZYS7</accession>
<dbReference type="SUPFAM" id="SSF51045">
    <property type="entry name" value="WW domain"/>
    <property type="match status" value="2"/>
</dbReference>
<dbReference type="PANTHER" id="PTHR11864:SF0">
    <property type="entry name" value="PRP40 PRE-MRNA PROCESSING FACTOR 40 HOMOLOG A (YEAST)"/>
    <property type="match status" value="1"/>
</dbReference>
<dbReference type="SMART" id="SM00456">
    <property type="entry name" value="WW"/>
    <property type="match status" value="2"/>
</dbReference>
<dbReference type="Proteomes" id="UP000677054">
    <property type="component" value="Unassembled WGS sequence"/>
</dbReference>
<dbReference type="GO" id="GO:0003723">
    <property type="term" value="F:RNA binding"/>
    <property type="evidence" value="ECO:0007669"/>
    <property type="project" value="TreeGrafter"/>
</dbReference>
<organism evidence="3">
    <name type="scientific">Darwinula stevensoni</name>
    <dbReference type="NCBI Taxonomy" id="69355"/>
    <lineage>
        <taxon>Eukaryota</taxon>
        <taxon>Metazoa</taxon>
        <taxon>Ecdysozoa</taxon>
        <taxon>Arthropoda</taxon>
        <taxon>Crustacea</taxon>
        <taxon>Oligostraca</taxon>
        <taxon>Ostracoda</taxon>
        <taxon>Podocopa</taxon>
        <taxon>Podocopida</taxon>
        <taxon>Darwinulocopina</taxon>
        <taxon>Darwinuloidea</taxon>
        <taxon>Darwinulidae</taxon>
        <taxon>Darwinula</taxon>
    </lineage>
</organism>
<dbReference type="EMBL" id="LR899652">
    <property type="protein sequence ID" value="CAD7241438.1"/>
    <property type="molecule type" value="Genomic_DNA"/>
</dbReference>
<dbReference type="GO" id="GO:0071004">
    <property type="term" value="C:U2-type prespliceosome"/>
    <property type="evidence" value="ECO:0007669"/>
    <property type="project" value="TreeGrafter"/>
</dbReference>
<dbReference type="PROSITE" id="PS01159">
    <property type="entry name" value="WW_DOMAIN_1"/>
    <property type="match status" value="2"/>
</dbReference>
<dbReference type="FunFam" id="2.20.70.10:FF:000050">
    <property type="entry name" value="pre-mRNA-processing factor 40 homolog B isoform X1"/>
    <property type="match status" value="1"/>
</dbReference>
<feature type="domain" description="WW" evidence="2">
    <location>
        <begin position="99"/>
        <end position="132"/>
    </location>
</feature>
<name>A0A7R8ZYS7_9CRUS</name>
<dbReference type="Gene3D" id="2.20.70.10">
    <property type="match status" value="2"/>
</dbReference>
<evidence type="ECO:0000313" key="4">
    <source>
        <dbReference type="Proteomes" id="UP000677054"/>
    </source>
</evidence>
<evidence type="ECO:0000259" key="2">
    <source>
        <dbReference type="PROSITE" id="PS50020"/>
    </source>
</evidence>
<dbReference type="GO" id="GO:0045292">
    <property type="term" value="P:mRNA cis splicing, via spliceosome"/>
    <property type="evidence" value="ECO:0007669"/>
    <property type="project" value="InterPro"/>
</dbReference>
<feature type="compositionally biased region" description="Basic and acidic residues" evidence="1">
    <location>
        <begin position="189"/>
        <end position="200"/>
    </location>
</feature>
<evidence type="ECO:0000256" key="1">
    <source>
        <dbReference type="SAM" id="MobiDB-lite"/>
    </source>
</evidence>
<dbReference type="PROSITE" id="PS50020">
    <property type="entry name" value="WW_DOMAIN_2"/>
    <property type="match status" value="2"/>
</dbReference>
<dbReference type="InterPro" id="IPR001202">
    <property type="entry name" value="WW_dom"/>
</dbReference>
<feature type="domain" description="WW" evidence="2">
    <location>
        <begin position="145"/>
        <end position="173"/>
    </location>
</feature>
<keyword evidence="4" id="KW-1185">Reference proteome</keyword>
<dbReference type="AlphaFoldDB" id="A0A7R8ZYS7"/>
<feature type="region of interest" description="Disordered" evidence="1">
    <location>
        <begin position="291"/>
        <end position="332"/>
    </location>
</feature>
<sequence length="425" mass="45935">MRSNMEMSGPRGGPHSGPGGMYGPPGGYPPYGMMPSGPPPHGMPPHMFSMPPPPYGMAPPSAYGGATTMTKEADGGQAVISAAPQLNASHVSSRDGADSDKRSQWTEHKAPDGRTYYYNSMTKESSWEKPDELKTPAELLLSKCPWKEYKAENGKTYYHNVDTKDSSWTMPKELEELKARVLAESMGDALKEREEEKGGRDSTTPPGEGGEGERLEEEEGYEAASPHTPSSLTPDPGTIFPPAGHLMPSETNKGTIFPPAGHLMPSETNKGGGSSVLDQAMAATLAAIHMPTPLTINERDEGELEEGGAEDSSDEHSCNSSSSHSKHSRSHSVQFYTPSSILYLTSGQMRLRRGRSGNVQSFSSISKMARPLRHPLSPDKILELRVHSSLRHTFPSSTFIFTRGNIIPILGDSEPHNNSEQSAFA</sequence>
<evidence type="ECO:0000313" key="3">
    <source>
        <dbReference type="EMBL" id="CAD7241438.1"/>
    </source>
</evidence>
<feature type="region of interest" description="Disordered" evidence="1">
    <location>
        <begin position="74"/>
        <end position="114"/>
    </location>
</feature>
<dbReference type="Pfam" id="PF00397">
    <property type="entry name" value="WW"/>
    <property type="match status" value="2"/>
</dbReference>
<feature type="compositionally biased region" description="Acidic residues" evidence="1">
    <location>
        <begin position="300"/>
        <end position="313"/>
    </location>
</feature>
<dbReference type="InterPro" id="IPR039726">
    <property type="entry name" value="Prp40-like"/>
</dbReference>
<dbReference type="OrthoDB" id="187617at2759"/>
<protein>
    <recommendedName>
        <fullName evidence="2">WW domain-containing protein</fullName>
    </recommendedName>
</protein>
<feature type="region of interest" description="Disordered" evidence="1">
    <location>
        <begin position="189"/>
        <end position="275"/>
    </location>
</feature>